<sequence length="172" mass="19642">MLKSKVIYESEINEHIKVIYPCFELRNIVEYFFEIKTESNLITPFSIIALPNMNIVASVNLTDKSQTLKVDRKLGIKDTTCDKLCGSLTDAITIIHAPGTHEFAVKFKPGVLYPFLKDDIPYLLDSYRPLNNYIDNTIIEELKSSFNSNSQLIVTHNSSPSRRRRGKIVPTF</sequence>
<evidence type="ECO:0000313" key="3">
    <source>
        <dbReference type="Proteomes" id="UP000501780"/>
    </source>
</evidence>
<name>A0A6H0KHQ3_9BACE</name>
<proteinExistence type="predicted"/>
<accession>A0A6H0KHQ3</accession>
<dbReference type="RefSeq" id="WP_167959672.1">
    <property type="nucleotide sequence ID" value="NZ_CP050831.1"/>
</dbReference>
<dbReference type="InterPro" id="IPR046532">
    <property type="entry name" value="DUF6597"/>
</dbReference>
<gene>
    <name evidence="2" type="ORF">BacF7301_01605</name>
</gene>
<feature type="domain" description="DUF6597" evidence="1">
    <location>
        <begin position="19"/>
        <end position="126"/>
    </location>
</feature>
<evidence type="ECO:0000313" key="2">
    <source>
        <dbReference type="EMBL" id="QIU92922.1"/>
    </source>
</evidence>
<keyword evidence="3" id="KW-1185">Reference proteome</keyword>
<protein>
    <recommendedName>
        <fullName evidence="1">DUF6597 domain-containing protein</fullName>
    </recommendedName>
</protein>
<dbReference type="Pfam" id="PF20240">
    <property type="entry name" value="DUF6597"/>
    <property type="match status" value="1"/>
</dbReference>
<dbReference type="AlphaFoldDB" id="A0A6H0KHQ3"/>
<evidence type="ECO:0000259" key="1">
    <source>
        <dbReference type="Pfam" id="PF20240"/>
    </source>
</evidence>
<organism evidence="2 3">
    <name type="scientific">Bacteroides faecium</name>
    <dbReference type="NCBI Taxonomy" id="2715212"/>
    <lineage>
        <taxon>Bacteria</taxon>
        <taxon>Pseudomonadati</taxon>
        <taxon>Bacteroidota</taxon>
        <taxon>Bacteroidia</taxon>
        <taxon>Bacteroidales</taxon>
        <taxon>Bacteroidaceae</taxon>
        <taxon>Bacteroides</taxon>
    </lineage>
</organism>
<dbReference type="Proteomes" id="UP000501780">
    <property type="component" value="Chromosome"/>
</dbReference>
<reference evidence="2 3" key="1">
    <citation type="submission" date="2020-03" db="EMBL/GenBank/DDBJ databases">
        <title>Genomic analysis of Bacteroides faecium CBA7301.</title>
        <authorList>
            <person name="Kim J."/>
            <person name="Roh S.W."/>
        </authorList>
    </citation>
    <scope>NUCLEOTIDE SEQUENCE [LARGE SCALE GENOMIC DNA]</scope>
    <source>
        <strain evidence="2 3">CBA7301</strain>
    </source>
</reference>
<dbReference type="EMBL" id="CP050831">
    <property type="protein sequence ID" value="QIU92922.1"/>
    <property type="molecule type" value="Genomic_DNA"/>
</dbReference>
<dbReference type="KEGG" id="bfc:BacF7301_01605"/>